<evidence type="ECO:0000256" key="4">
    <source>
        <dbReference type="PIRSR" id="PIRSR607724-1"/>
    </source>
</evidence>
<dbReference type="GO" id="GO:0004649">
    <property type="term" value="F:poly(ADP-ribose) glycohydrolase activity"/>
    <property type="evidence" value="ECO:0007669"/>
    <property type="project" value="UniProtKB-EC"/>
</dbReference>
<dbReference type="InterPro" id="IPR048362">
    <property type="entry name" value="PARG_helical"/>
</dbReference>
<evidence type="ECO:0000313" key="7">
    <source>
        <dbReference type="EMBL" id="KFM75872.1"/>
    </source>
</evidence>
<dbReference type="GO" id="GO:0005975">
    <property type="term" value="P:carbohydrate metabolic process"/>
    <property type="evidence" value="ECO:0007669"/>
    <property type="project" value="InterPro"/>
</dbReference>
<reference evidence="7 8" key="1">
    <citation type="submission" date="2013-11" db="EMBL/GenBank/DDBJ databases">
        <title>Genome sequencing of Stegodyphus mimosarum.</title>
        <authorList>
            <person name="Bechsgaard J."/>
        </authorList>
    </citation>
    <scope>NUCLEOTIDE SEQUENCE [LARGE SCALE GENOMIC DNA]</scope>
</reference>
<dbReference type="GO" id="GO:0009225">
    <property type="term" value="P:nucleotide-sugar metabolic process"/>
    <property type="evidence" value="ECO:0007669"/>
    <property type="project" value="TreeGrafter"/>
</dbReference>
<keyword evidence="8" id="KW-1185">Reference proteome</keyword>
<dbReference type="EMBL" id="KK119507">
    <property type="protein sequence ID" value="KFM75872.1"/>
    <property type="molecule type" value="Genomic_DNA"/>
</dbReference>
<evidence type="ECO:0000313" key="8">
    <source>
        <dbReference type="Proteomes" id="UP000054359"/>
    </source>
</evidence>
<dbReference type="Proteomes" id="UP000054359">
    <property type="component" value="Unassembled WGS sequence"/>
</dbReference>
<proteinExistence type="inferred from homology"/>
<dbReference type="GO" id="GO:0005737">
    <property type="term" value="C:cytoplasm"/>
    <property type="evidence" value="ECO:0007669"/>
    <property type="project" value="TreeGrafter"/>
</dbReference>
<dbReference type="EC" id="3.2.1.143" evidence="2"/>
<sequence length="550" mass="62514">MDKPNHVMDLKATAAVNCSNNQEAEALSSNKEQVQLSFLNRSPDCNLPLPKLEPLENHTILFSPIIPDGNAPQPYPSTYIDKWDSDHVRMPCSSEDKYPVESLNRIQNRWDVICQSLRKPIACSLDLEKAIMSYNSQYPVKWNFKGLHAFFNVCLAAAERDNFFETVLPAMIDMALNLPNICTQPVPLLKKDKDHSITISQKQIGCLLLNAFFCTFPSRTLPGKRKKGRWDGEYTTYPDINFNSLYYGTKDKISPKNAEKLKCLINYFQRITTKESCGTVTFHRQCLQDLSKWEESAHRVRTAVIKSNGLIETDGYGMLQVDFADQFVGGLVLGIGCVQEEIRFVICPELIVSRLFVECLGLNEVLIVTGVEQYNKYSGYNLSFKWEGNFDDQTPRDAWGRRCTQLVAMDAYRFRNPADQCKEMYITRELNKAFCGFYDNALPENLPAVATGNWGCGVFHGNPSLKFFIQLMAASQAGRSMLYFTFGNENLKKELQNIYCFVKDLSVGDLWKLLISYCAIVSVSGQDFYPTLGNFLHSTFLNENKTEVVK</sequence>
<dbReference type="OMA" id="WGMIERA"/>
<evidence type="ECO:0000259" key="6">
    <source>
        <dbReference type="Pfam" id="PF20811"/>
    </source>
</evidence>
<evidence type="ECO:0000256" key="3">
    <source>
        <dbReference type="ARBA" id="ARBA00022801"/>
    </source>
</evidence>
<accession>A0A087UET3</accession>
<dbReference type="GO" id="GO:0006282">
    <property type="term" value="P:regulation of DNA repair"/>
    <property type="evidence" value="ECO:0007669"/>
    <property type="project" value="InterPro"/>
</dbReference>
<dbReference type="GO" id="GO:1990966">
    <property type="term" value="P:ATP generation from poly-ADP-D-ribose"/>
    <property type="evidence" value="ECO:0007669"/>
    <property type="project" value="TreeGrafter"/>
</dbReference>
<dbReference type="GO" id="GO:0005634">
    <property type="term" value="C:nucleus"/>
    <property type="evidence" value="ECO:0007669"/>
    <property type="project" value="TreeGrafter"/>
</dbReference>
<dbReference type="Pfam" id="PF05028">
    <property type="entry name" value="PARG_cat_C"/>
    <property type="match status" value="1"/>
</dbReference>
<dbReference type="PANTHER" id="PTHR12837:SF15">
    <property type="entry name" value="POLY(ADP-RIBOSE) GLYCOHYDROLASE"/>
    <property type="match status" value="1"/>
</dbReference>
<dbReference type="PANTHER" id="PTHR12837">
    <property type="entry name" value="POLY ADP-RIBOSE GLYCOHYDROLASE"/>
    <property type="match status" value="1"/>
</dbReference>
<keyword evidence="3 7" id="KW-0378">Hydrolase</keyword>
<feature type="active site" evidence="4">
    <location>
        <position position="341"/>
    </location>
</feature>
<protein>
    <recommendedName>
        <fullName evidence="2">poly(ADP-ribose) glycohydrolase</fullName>
        <ecNumber evidence="2">3.2.1.143</ecNumber>
    </recommendedName>
</protein>
<evidence type="ECO:0000256" key="2">
    <source>
        <dbReference type="ARBA" id="ARBA00012255"/>
    </source>
</evidence>
<organism evidence="7 8">
    <name type="scientific">Stegodyphus mimosarum</name>
    <name type="common">African social velvet spider</name>
    <dbReference type="NCBI Taxonomy" id="407821"/>
    <lineage>
        <taxon>Eukaryota</taxon>
        <taxon>Metazoa</taxon>
        <taxon>Ecdysozoa</taxon>
        <taxon>Arthropoda</taxon>
        <taxon>Chelicerata</taxon>
        <taxon>Arachnida</taxon>
        <taxon>Araneae</taxon>
        <taxon>Araneomorphae</taxon>
        <taxon>Entelegynae</taxon>
        <taxon>Eresoidea</taxon>
        <taxon>Eresidae</taxon>
        <taxon>Stegodyphus</taxon>
    </lineage>
</organism>
<dbReference type="STRING" id="407821.A0A087UET3"/>
<feature type="active site" evidence="4">
    <location>
        <position position="340"/>
    </location>
</feature>
<dbReference type="Pfam" id="PF20811">
    <property type="entry name" value="PARG_cat_N"/>
    <property type="match status" value="1"/>
</dbReference>
<feature type="non-terminal residue" evidence="7">
    <location>
        <position position="550"/>
    </location>
</feature>
<gene>
    <name evidence="7" type="ORF">X975_22876</name>
</gene>
<feature type="domain" description="PARG helical" evidence="6">
    <location>
        <begin position="157"/>
        <end position="284"/>
    </location>
</feature>
<feature type="active site" evidence="4">
    <location>
        <position position="322"/>
    </location>
</feature>
<evidence type="ECO:0000259" key="5">
    <source>
        <dbReference type="Pfam" id="PF05028"/>
    </source>
</evidence>
<dbReference type="InterPro" id="IPR046372">
    <property type="entry name" value="PARG_cat_C"/>
</dbReference>
<name>A0A087UET3_STEMI</name>
<dbReference type="InterPro" id="IPR007724">
    <property type="entry name" value="Poly_GlycHdrlase"/>
</dbReference>
<comment type="similarity">
    <text evidence="1">Belongs to the poly(ADP-ribose) glycohydrolase family.</text>
</comment>
<dbReference type="AlphaFoldDB" id="A0A087UET3"/>
<dbReference type="OrthoDB" id="1937899at2759"/>
<evidence type="ECO:0000256" key="1">
    <source>
        <dbReference type="ARBA" id="ARBA00009545"/>
    </source>
</evidence>
<feature type="domain" description="PARG catalytic Macro" evidence="5">
    <location>
        <begin position="291"/>
        <end position="492"/>
    </location>
</feature>